<proteinExistence type="predicted"/>
<evidence type="ECO:0000313" key="6">
    <source>
        <dbReference type="Proteomes" id="UP001595528"/>
    </source>
</evidence>
<evidence type="ECO:0000256" key="1">
    <source>
        <dbReference type="ARBA" id="ARBA00023015"/>
    </source>
</evidence>
<evidence type="ECO:0000259" key="4">
    <source>
        <dbReference type="PROSITE" id="PS50995"/>
    </source>
</evidence>
<dbReference type="Pfam" id="PF13463">
    <property type="entry name" value="HTH_27"/>
    <property type="match status" value="1"/>
</dbReference>
<dbReference type="PANTHER" id="PTHR42756">
    <property type="entry name" value="TRANSCRIPTIONAL REGULATOR, MARR"/>
    <property type="match status" value="1"/>
</dbReference>
<evidence type="ECO:0000313" key="5">
    <source>
        <dbReference type="EMBL" id="MFC3226342.1"/>
    </source>
</evidence>
<dbReference type="PROSITE" id="PS50995">
    <property type="entry name" value="HTH_MARR_2"/>
    <property type="match status" value="1"/>
</dbReference>
<feature type="domain" description="HTH marR-type" evidence="4">
    <location>
        <begin position="5"/>
        <end position="140"/>
    </location>
</feature>
<reference evidence="6" key="1">
    <citation type="journal article" date="2019" name="Int. J. Syst. Evol. Microbiol.">
        <title>The Global Catalogue of Microorganisms (GCM) 10K type strain sequencing project: providing services to taxonomists for standard genome sequencing and annotation.</title>
        <authorList>
            <consortium name="The Broad Institute Genomics Platform"/>
            <consortium name="The Broad Institute Genome Sequencing Center for Infectious Disease"/>
            <person name="Wu L."/>
            <person name="Ma J."/>
        </authorList>
    </citation>
    <scope>NUCLEOTIDE SEQUENCE [LARGE SCALE GENOMIC DNA]</scope>
    <source>
        <strain evidence="6">KCTC 42964</strain>
    </source>
</reference>
<sequence>MSDIYLDITRAIERLHRRFLDVIRHELNRLGVDDLNSMQALLLTNIRDQEVTARDLMEKGYYIGSNISYNIKQLTDAGYVEQERSPRDKRSVLLRLTDKGLALCTQLQELQNSQADAFVEGDVSEDSAVLVRDVLKRLERQWADYIHYGPG</sequence>
<dbReference type="SUPFAM" id="SSF46785">
    <property type="entry name" value="Winged helix' DNA-binding domain"/>
    <property type="match status" value="1"/>
</dbReference>
<dbReference type="RefSeq" id="WP_379898263.1">
    <property type="nucleotide sequence ID" value="NZ_JBHRTR010000010.1"/>
</dbReference>
<organism evidence="5 6">
    <name type="scientific">Marinibaculum pumilum</name>
    <dbReference type="NCBI Taxonomy" id="1766165"/>
    <lineage>
        <taxon>Bacteria</taxon>
        <taxon>Pseudomonadati</taxon>
        <taxon>Pseudomonadota</taxon>
        <taxon>Alphaproteobacteria</taxon>
        <taxon>Rhodospirillales</taxon>
        <taxon>Rhodospirillaceae</taxon>
        <taxon>Marinibaculum</taxon>
    </lineage>
</organism>
<dbReference type="Gene3D" id="1.10.10.10">
    <property type="entry name" value="Winged helix-like DNA-binding domain superfamily/Winged helix DNA-binding domain"/>
    <property type="match status" value="1"/>
</dbReference>
<evidence type="ECO:0000256" key="2">
    <source>
        <dbReference type="ARBA" id="ARBA00023125"/>
    </source>
</evidence>
<dbReference type="Proteomes" id="UP001595528">
    <property type="component" value="Unassembled WGS sequence"/>
</dbReference>
<keyword evidence="3" id="KW-0804">Transcription</keyword>
<accession>A0ABV7KVI5</accession>
<gene>
    <name evidence="5" type="ORF">ACFOGJ_03830</name>
</gene>
<keyword evidence="2" id="KW-0238">DNA-binding</keyword>
<dbReference type="SMART" id="SM00347">
    <property type="entry name" value="HTH_MARR"/>
    <property type="match status" value="1"/>
</dbReference>
<dbReference type="InterPro" id="IPR000835">
    <property type="entry name" value="HTH_MarR-typ"/>
</dbReference>
<dbReference type="InterPro" id="IPR036390">
    <property type="entry name" value="WH_DNA-bd_sf"/>
</dbReference>
<comment type="caution">
    <text evidence="5">The sequence shown here is derived from an EMBL/GenBank/DDBJ whole genome shotgun (WGS) entry which is preliminary data.</text>
</comment>
<keyword evidence="1" id="KW-0805">Transcription regulation</keyword>
<evidence type="ECO:0000256" key="3">
    <source>
        <dbReference type="ARBA" id="ARBA00023163"/>
    </source>
</evidence>
<keyword evidence="6" id="KW-1185">Reference proteome</keyword>
<dbReference type="EMBL" id="JBHRTR010000010">
    <property type="protein sequence ID" value="MFC3226342.1"/>
    <property type="molecule type" value="Genomic_DNA"/>
</dbReference>
<dbReference type="InterPro" id="IPR036388">
    <property type="entry name" value="WH-like_DNA-bd_sf"/>
</dbReference>
<protein>
    <submittedName>
        <fullName evidence="5">MarR family winged helix-turn-helix transcriptional regulator</fullName>
    </submittedName>
</protein>
<name>A0ABV7KVI5_9PROT</name>
<dbReference type="PANTHER" id="PTHR42756:SF1">
    <property type="entry name" value="TRANSCRIPTIONAL REPRESSOR OF EMRAB OPERON"/>
    <property type="match status" value="1"/>
</dbReference>